<gene>
    <name evidence="6" type="ORF">AVDCRST_MAG13-2467</name>
</gene>
<evidence type="ECO:0000256" key="1">
    <source>
        <dbReference type="ARBA" id="ARBA00006611"/>
    </source>
</evidence>
<dbReference type="GO" id="GO:0005886">
    <property type="term" value="C:plasma membrane"/>
    <property type="evidence" value="ECO:0007669"/>
    <property type="project" value="TreeGrafter"/>
</dbReference>
<dbReference type="FunFam" id="3.40.50.300:FF:000398">
    <property type="entry name" value="Type IV pilus assembly ATPase PilB"/>
    <property type="match status" value="1"/>
</dbReference>
<keyword evidence="3" id="KW-0067">ATP-binding</keyword>
<dbReference type="PROSITE" id="PS00662">
    <property type="entry name" value="T2SP_E"/>
    <property type="match status" value="1"/>
</dbReference>
<dbReference type="PANTHER" id="PTHR30258:SF1">
    <property type="entry name" value="PROTEIN TRANSPORT PROTEIN HOFB HOMOLOG"/>
    <property type="match status" value="1"/>
</dbReference>
<evidence type="ECO:0000256" key="2">
    <source>
        <dbReference type="ARBA" id="ARBA00022741"/>
    </source>
</evidence>
<dbReference type="Gene3D" id="3.40.50.300">
    <property type="entry name" value="P-loop containing nucleotide triphosphate hydrolases"/>
    <property type="match status" value="1"/>
</dbReference>
<evidence type="ECO:0000313" key="6">
    <source>
        <dbReference type="EMBL" id="CAA9504821.1"/>
    </source>
</evidence>
<proteinExistence type="inferred from homology"/>
<sequence>MTPPVDDSLTYSPDQAPAPAAVEHTPVITPVAAPVEEQPPPGSWDGVTRPKRLTSGARFLTDVIVELGLADGERVEQAVETARVQSTTPEAVLVESGAISQMALSRAIAQRHNLDHLDLSTYAVDMSAANLVKAAAAKRYEAVPVARMGDNGLLVAMADPANVLAVDDIALMTGHEVRAAVASRDDILGLIQRLSRLDDVVASATVEEEGAAATPSEVVDLRESADDAPTIKLVNQIIAQAVEQGASDIHLAPDDTQMRVRFRIDGVLVETTTVPKRMVSGVISRVKIMSDLNIAEKRIPQDGRVGLTIDDRHVDLRVVTLPSVHGEGAVMRILDKDSVVMDLDKLGMLGPEVRRFREAFNQAYGAVLVTGPTGSGKSTSLYAALGELNSAEKNIITIEDPVEYQLNGVTQVQVNPRAGLTFATGLKSMMRADPDIIMVGEIRDREAAQIAIEAALTGHLVLSTLHTNDAPTAIARLTEMGVEPFLVASAIDCVVAQRLARQLCQHCKQRTVIPAEVLRANGYPAHVDVEAYEPVGCARCGGSGYKGRIGLYEVMTVTDEIRELAIRRASADEIAVVAMRSGMRRLRQDGLEKVKLGRTSLAEVARVTGTGSLGYD</sequence>
<dbReference type="EMBL" id="CADCVO010000392">
    <property type="protein sequence ID" value="CAA9504821.1"/>
    <property type="molecule type" value="Genomic_DNA"/>
</dbReference>
<dbReference type="InterPro" id="IPR037257">
    <property type="entry name" value="T2SS_E_N_sf"/>
</dbReference>
<reference evidence="6" key="1">
    <citation type="submission" date="2020-02" db="EMBL/GenBank/DDBJ databases">
        <authorList>
            <person name="Meier V. D."/>
        </authorList>
    </citation>
    <scope>NUCLEOTIDE SEQUENCE</scope>
    <source>
        <strain evidence="6">AVDCRST_MAG13</strain>
    </source>
</reference>
<organism evidence="6">
    <name type="scientific">uncultured Solirubrobacteraceae bacterium</name>
    <dbReference type="NCBI Taxonomy" id="1162706"/>
    <lineage>
        <taxon>Bacteria</taxon>
        <taxon>Bacillati</taxon>
        <taxon>Actinomycetota</taxon>
        <taxon>Thermoleophilia</taxon>
        <taxon>Solirubrobacterales</taxon>
        <taxon>Solirubrobacteraceae</taxon>
        <taxon>environmental samples</taxon>
    </lineage>
</organism>
<protein>
    <submittedName>
        <fullName evidence="6">Type IV fimbrial assembly, ATPase PilB</fullName>
    </submittedName>
</protein>
<dbReference type="SUPFAM" id="SSF52540">
    <property type="entry name" value="P-loop containing nucleoside triphosphate hydrolases"/>
    <property type="match status" value="1"/>
</dbReference>
<comment type="similarity">
    <text evidence="1">Belongs to the GSP E family.</text>
</comment>
<dbReference type="Pfam" id="PF05157">
    <property type="entry name" value="MshEN"/>
    <property type="match status" value="1"/>
</dbReference>
<feature type="domain" description="Bacterial type II secretion system protein E" evidence="5">
    <location>
        <begin position="430"/>
        <end position="444"/>
    </location>
</feature>
<dbReference type="InterPro" id="IPR001482">
    <property type="entry name" value="T2SS/T4SS_dom"/>
</dbReference>
<dbReference type="InterPro" id="IPR003593">
    <property type="entry name" value="AAA+_ATPase"/>
</dbReference>
<dbReference type="SMART" id="SM00382">
    <property type="entry name" value="AAA"/>
    <property type="match status" value="1"/>
</dbReference>
<dbReference type="GO" id="GO:0016887">
    <property type="term" value="F:ATP hydrolysis activity"/>
    <property type="evidence" value="ECO:0007669"/>
    <property type="project" value="TreeGrafter"/>
</dbReference>
<dbReference type="InterPro" id="IPR007831">
    <property type="entry name" value="T2SS_GspE_N"/>
</dbReference>
<dbReference type="CDD" id="cd01129">
    <property type="entry name" value="PulE-GspE-like"/>
    <property type="match status" value="1"/>
</dbReference>
<keyword evidence="2" id="KW-0547">Nucleotide-binding</keyword>
<dbReference type="Pfam" id="PF00437">
    <property type="entry name" value="T2SSE"/>
    <property type="match status" value="1"/>
</dbReference>
<evidence type="ECO:0000259" key="5">
    <source>
        <dbReference type="PROSITE" id="PS00662"/>
    </source>
</evidence>
<evidence type="ECO:0000256" key="3">
    <source>
        <dbReference type="ARBA" id="ARBA00022840"/>
    </source>
</evidence>
<evidence type="ECO:0000256" key="4">
    <source>
        <dbReference type="SAM" id="MobiDB-lite"/>
    </source>
</evidence>
<dbReference type="Gene3D" id="3.30.450.90">
    <property type="match status" value="1"/>
</dbReference>
<feature type="region of interest" description="Disordered" evidence="4">
    <location>
        <begin position="1"/>
        <end position="50"/>
    </location>
</feature>
<dbReference type="InterPro" id="IPR027417">
    <property type="entry name" value="P-loop_NTPase"/>
</dbReference>
<dbReference type="SUPFAM" id="SSF160246">
    <property type="entry name" value="EspE N-terminal domain-like"/>
    <property type="match status" value="1"/>
</dbReference>
<accession>A0A6J4STF2</accession>
<name>A0A6J4STF2_9ACTN</name>
<dbReference type="Gene3D" id="3.30.300.160">
    <property type="entry name" value="Type II secretion system, protein E, N-terminal domain"/>
    <property type="match status" value="1"/>
</dbReference>
<dbReference type="AlphaFoldDB" id="A0A6J4STF2"/>
<dbReference type="FunFam" id="3.30.450.90:FF:000001">
    <property type="entry name" value="Type II secretion system ATPase GspE"/>
    <property type="match status" value="1"/>
</dbReference>
<dbReference type="PANTHER" id="PTHR30258">
    <property type="entry name" value="TYPE II SECRETION SYSTEM PROTEIN GSPE-RELATED"/>
    <property type="match status" value="1"/>
</dbReference>
<dbReference type="GO" id="GO:0005524">
    <property type="term" value="F:ATP binding"/>
    <property type="evidence" value="ECO:0007669"/>
    <property type="project" value="UniProtKB-KW"/>
</dbReference>